<dbReference type="EMBL" id="JACOPK010000008">
    <property type="protein sequence ID" value="MBC5696216.1"/>
    <property type="molecule type" value="Genomic_DNA"/>
</dbReference>
<protein>
    <submittedName>
        <fullName evidence="4">Uncharacterized protein</fullName>
    </submittedName>
</protein>
<evidence type="ECO:0000313" key="4">
    <source>
        <dbReference type="EMBL" id="MBC5696216.1"/>
    </source>
</evidence>
<evidence type="ECO:0000256" key="3">
    <source>
        <dbReference type="SAM" id="Phobius"/>
    </source>
</evidence>
<keyword evidence="3" id="KW-0812">Transmembrane</keyword>
<dbReference type="Gene3D" id="6.10.250.3050">
    <property type="match status" value="1"/>
</dbReference>
<evidence type="ECO:0000313" key="5">
    <source>
        <dbReference type="Proteomes" id="UP000641741"/>
    </source>
</evidence>
<keyword evidence="3" id="KW-1133">Transmembrane helix</keyword>
<feature type="coiled-coil region" evidence="1">
    <location>
        <begin position="104"/>
        <end position="138"/>
    </location>
</feature>
<accession>A0ABR7GPH5</accession>
<feature type="compositionally biased region" description="Polar residues" evidence="2">
    <location>
        <begin position="1"/>
        <end position="10"/>
    </location>
</feature>
<keyword evidence="1" id="KW-0175">Coiled coil</keyword>
<evidence type="ECO:0000256" key="1">
    <source>
        <dbReference type="SAM" id="Coils"/>
    </source>
</evidence>
<dbReference type="Proteomes" id="UP000641741">
    <property type="component" value="Unassembled WGS sequence"/>
</dbReference>
<sequence>MDYNERNGSYSDDELLSRFSRPETPRTTVQDDIPDDPAALRRDRGPRPGIRMASGRPMRGMKMQRPAGRKGGPNYRAALCGAVLAFFVIALLFFVLFMSRGGKIKELNSQIDTLGQDKQSLSAQITSLQQQVDTLTASMTSALPDATVADTNTIADLIPQLADGSTYVVQSSASQLRYIKVPEGYLSDKLGEYRDNSSAYAAAQGDAPICTYYVLFTDRVIGLAEGNVGFVSMDRAATGSTTTTPDGFYDFVASFFK</sequence>
<keyword evidence="5" id="KW-1185">Reference proteome</keyword>
<evidence type="ECO:0000256" key="2">
    <source>
        <dbReference type="SAM" id="MobiDB-lite"/>
    </source>
</evidence>
<name>A0ABR7GPH5_9FIRM</name>
<gene>
    <name evidence="4" type="ORF">H8S02_09700</name>
</gene>
<feature type="region of interest" description="Disordered" evidence="2">
    <location>
        <begin position="1"/>
        <end position="70"/>
    </location>
</feature>
<reference evidence="4 5" key="1">
    <citation type="submission" date="2020-08" db="EMBL/GenBank/DDBJ databases">
        <title>Genome public.</title>
        <authorList>
            <person name="Liu C."/>
            <person name="Sun Q."/>
        </authorList>
    </citation>
    <scope>NUCLEOTIDE SEQUENCE [LARGE SCALE GENOMIC DNA]</scope>
    <source>
        <strain evidence="4 5">M2</strain>
    </source>
</reference>
<feature type="transmembrane region" description="Helical" evidence="3">
    <location>
        <begin position="75"/>
        <end position="97"/>
    </location>
</feature>
<dbReference type="RefSeq" id="WP_186970352.1">
    <property type="nucleotide sequence ID" value="NZ_JACOPK010000008.1"/>
</dbReference>
<organism evidence="4 5">
    <name type="scientific">Agathobaculum hominis</name>
    <dbReference type="NCBI Taxonomy" id="2763014"/>
    <lineage>
        <taxon>Bacteria</taxon>
        <taxon>Bacillati</taxon>
        <taxon>Bacillota</taxon>
        <taxon>Clostridia</taxon>
        <taxon>Eubacteriales</taxon>
        <taxon>Butyricicoccaceae</taxon>
        <taxon>Agathobaculum</taxon>
    </lineage>
</organism>
<keyword evidence="3" id="KW-0472">Membrane</keyword>
<comment type="caution">
    <text evidence="4">The sequence shown here is derived from an EMBL/GenBank/DDBJ whole genome shotgun (WGS) entry which is preliminary data.</text>
</comment>
<proteinExistence type="predicted"/>